<keyword evidence="6" id="KW-0808">Transferase</keyword>
<feature type="transmembrane region" description="Helical" evidence="5">
    <location>
        <begin position="63"/>
        <end position="85"/>
    </location>
</feature>
<dbReference type="InterPro" id="IPR000537">
    <property type="entry name" value="UbiA_prenyltransferase"/>
</dbReference>
<name>A0A7C9HSB7_9DEIO</name>
<feature type="transmembrane region" description="Helical" evidence="5">
    <location>
        <begin position="169"/>
        <end position="198"/>
    </location>
</feature>
<dbReference type="EMBL" id="WQLB01000014">
    <property type="protein sequence ID" value="MVN87427.1"/>
    <property type="molecule type" value="Genomic_DNA"/>
</dbReference>
<evidence type="ECO:0000256" key="5">
    <source>
        <dbReference type="SAM" id="Phobius"/>
    </source>
</evidence>
<dbReference type="PANTHER" id="PTHR42723">
    <property type="entry name" value="CHLOROPHYLL SYNTHASE"/>
    <property type="match status" value="1"/>
</dbReference>
<evidence type="ECO:0000256" key="2">
    <source>
        <dbReference type="ARBA" id="ARBA00022692"/>
    </source>
</evidence>
<dbReference type="GO" id="GO:0016765">
    <property type="term" value="F:transferase activity, transferring alkyl or aryl (other than methyl) groups"/>
    <property type="evidence" value="ECO:0007669"/>
    <property type="project" value="InterPro"/>
</dbReference>
<feature type="transmembrane region" description="Helical" evidence="5">
    <location>
        <begin position="278"/>
        <end position="302"/>
    </location>
</feature>
<feature type="transmembrane region" description="Helical" evidence="5">
    <location>
        <begin position="123"/>
        <end position="149"/>
    </location>
</feature>
<dbReference type="InterPro" id="IPR044878">
    <property type="entry name" value="UbiA_sf"/>
</dbReference>
<feature type="transmembrane region" description="Helical" evidence="5">
    <location>
        <begin position="38"/>
        <end position="57"/>
    </location>
</feature>
<keyword evidence="4 5" id="KW-0472">Membrane</keyword>
<dbReference type="PANTHER" id="PTHR42723:SF1">
    <property type="entry name" value="CHLOROPHYLL SYNTHASE, CHLOROPLASTIC"/>
    <property type="match status" value="1"/>
</dbReference>
<reference evidence="6 7" key="1">
    <citation type="submission" date="2019-12" db="EMBL/GenBank/DDBJ databases">
        <title>Deinococcus sp. HMF7620 Genome sequencing and assembly.</title>
        <authorList>
            <person name="Kang H."/>
            <person name="Kim H."/>
            <person name="Joh K."/>
        </authorList>
    </citation>
    <scope>NUCLEOTIDE SEQUENCE [LARGE SCALE GENOMIC DNA]</scope>
    <source>
        <strain evidence="6 7">HMF7620</strain>
    </source>
</reference>
<evidence type="ECO:0000256" key="4">
    <source>
        <dbReference type="ARBA" id="ARBA00023136"/>
    </source>
</evidence>
<evidence type="ECO:0000313" key="6">
    <source>
        <dbReference type="EMBL" id="MVN87427.1"/>
    </source>
</evidence>
<gene>
    <name evidence="6" type="ORF">GO986_11675</name>
</gene>
<evidence type="ECO:0000313" key="7">
    <source>
        <dbReference type="Proteomes" id="UP000483286"/>
    </source>
</evidence>
<feature type="transmembrane region" description="Helical" evidence="5">
    <location>
        <begin position="250"/>
        <end position="266"/>
    </location>
</feature>
<dbReference type="Pfam" id="PF01040">
    <property type="entry name" value="UbiA"/>
    <property type="match status" value="1"/>
</dbReference>
<accession>A0A7C9HSB7</accession>
<keyword evidence="7" id="KW-1185">Reference proteome</keyword>
<dbReference type="InterPro" id="IPR050475">
    <property type="entry name" value="Prenyltransferase_related"/>
</dbReference>
<feature type="transmembrane region" description="Helical" evidence="5">
    <location>
        <begin position="219"/>
        <end position="244"/>
    </location>
</feature>
<dbReference type="Gene3D" id="1.10.357.140">
    <property type="entry name" value="UbiA prenyltransferase"/>
    <property type="match status" value="1"/>
</dbReference>
<keyword evidence="2 5" id="KW-0812">Transmembrane</keyword>
<dbReference type="Proteomes" id="UP000483286">
    <property type="component" value="Unassembled WGS sequence"/>
</dbReference>
<protein>
    <submittedName>
        <fullName evidence="6">Prenyltransferase</fullName>
    </submittedName>
</protein>
<dbReference type="GO" id="GO:0016020">
    <property type="term" value="C:membrane"/>
    <property type="evidence" value="ECO:0007669"/>
    <property type="project" value="UniProtKB-SubCell"/>
</dbReference>
<evidence type="ECO:0000256" key="3">
    <source>
        <dbReference type="ARBA" id="ARBA00022989"/>
    </source>
</evidence>
<dbReference type="AlphaFoldDB" id="A0A7C9HSB7"/>
<dbReference type="NCBIfam" id="NF010119">
    <property type="entry name" value="PRK13595.1"/>
    <property type="match status" value="1"/>
</dbReference>
<evidence type="ECO:0000256" key="1">
    <source>
        <dbReference type="ARBA" id="ARBA00004141"/>
    </source>
</evidence>
<proteinExistence type="predicted"/>
<comment type="subcellular location">
    <subcellularLocation>
        <location evidence="1">Membrane</location>
        <topology evidence="1">Multi-pass membrane protein</topology>
    </subcellularLocation>
</comment>
<organism evidence="6 7">
    <name type="scientific">Deinococcus arboris</name>
    <dbReference type="NCBI Taxonomy" id="2682977"/>
    <lineage>
        <taxon>Bacteria</taxon>
        <taxon>Thermotogati</taxon>
        <taxon>Deinococcota</taxon>
        <taxon>Deinococci</taxon>
        <taxon>Deinococcales</taxon>
        <taxon>Deinococcaceae</taxon>
        <taxon>Deinococcus</taxon>
    </lineage>
</organism>
<keyword evidence="3 5" id="KW-1133">Transmembrane helix</keyword>
<dbReference type="CDD" id="cd13966">
    <property type="entry name" value="PT_UbiA_4"/>
    <property type="match status" value="1"/>
</dbReference>
<sequence length="307" mass="32784">MCRVGAARTLRAVSRLPARAWPAYLPLRRVLVVSRPALWVNTVGTLVTGVWLSGELYTLHPGVLALLVYLTLPFNLLIYGLNDLFDREEDARSSRKGGWQGARLASYEAAPLLRATAWLNVPALLLLTLALPPAATAVLAVSAALFVAYSLPPLRLKARPFLDGLSNVAYALPLALPALVLGKGMPWAPLLALMAYSVGKHAFDAAQDIPADRLAGTRTVATTLGAGGTALYALAWFCLAAALLWPVSRLTALALLLTCGGMSLALRRRPTPEQAARLYPLSIVTPWIVGAVAGVQLVYLLARGLWP</sequence>
<comment type="caution">
    <text evidence="6">The sequence shown here is derived from an EMBL/GenBank/DDBJ whole genome shotgun (WGS) entry which is preliminary data.</text>
</comment>